<keyword evidence="6 13" id="KW-0808">Transferase</keyword>
<dbReference type="GO" id="GO:0003725">
    <property type="term" value="F:double-stranded RNA binding"/>
    <property type="evidence" value="ECO:0007669"/>
    <property type="project" value="UniProtKB-UniRule"/>
</dbReference>
<dbReference type="PIRSF" id="PIRSF004930">
    <property type="entry name" value="Tln_factor_SUA5"/>
    <property type="match status" value="1"/>
</dbReference>
<dbReference type="Pfam" id="PF03481">
    <property type="entry name" value="Sua5_C"/>
    <property type="match status" value="1"/>
</dbReference>
<dbReference type="RefSeq" id="WP_068260039.1">
    <property type="nucleotide sequence ID" value="NZ_LWSK01000013.1"/>
</dbReference>
<dbReference type="PANTHER" id="PTHR17490:SF16">
    <property type="entry name" value="THREONYLCARBAMOYL-AMP SYNTHASE"/>
    <property type="match status" value="1"/>
</dbReference>
<comment type="function">
    <text evidence="13">Required for the formation of a threonylcarbamoyl group on adenosine at position 37 (t(6)A37) in tRNAs that read codons beginning with adenine.</text>
</comment>
<dbReference type="Pfam" id="PF01300">
    <property type="entry name" value="Sua5_yciO_yrdC"/>
    <property type="match status" value="1"/>
</dbReference>
<keyword evidence="8 13" id="KW-0548">Nucleotidyltransferase</keyword>
<feature type="binding site" evidence="14">
    <location>
        <position position="56"/>
    </location>
    <ligand>
        <name>ATP</name>
        <dbReference type="ChEBI" id="CHEBI:30616"/>
    </ligand>
</feature>
<keyword evidence="7 13" id="KW-0819">tRNA processing</keyword>
<evidence type="ECO:0000256" key="1">
    <source>
        <dbReference type="ARBA" id="ARBA00004496"/>
    </source>
</evidence>
<proteinExistence type="inferred from homology"/>
<dbReference type="InterPro" id="IPR005145">
    <property type="entry name" value="Sua5_C"/>
</dbReference>
<dbReference type="AlphaFoldDB" id="A0A5B1CE39"/>
<dbReference type="InterPro" id="IPR038385">
    <property type="entry name" value="Sua5/YwlC_C"/>
</dbReference>
<feature type="domain" description="YrdC-like" evidence="15">
    <location>
        <begin position="11"/>
        <end position="201"/>
    </location>
</feature>
<feature type="binding site" evidence="14">
    <location>
        <position position="60"/>
    </location>
    <ligand>
        <name>ATP</name>
        <dbReference type="ChEBI" id="CHEBI:30616"/>
    </ligand>
</feature>
<dbReference type="GO" id="GO:0005737">
    <property type="term" value="C:cytoplasm"/>
    <property type="evidence" value="ECO:0007669"/>
    <property type="project" value="UniProtKB-SubCell"/>
</dbReference>
<dbReference type="EC" id="2.7.7.87" evidence="3 13"/>
<evidence type="ECO:0000256" key="12">
    <source>
        <dbReference type="ARBA" id="ARBA00048366"/>
    </source>
</evidence>
<evidence type="ECO:0000259" key="15">
    <source>
        <dbReference type="PROSITE" id="PS51163"/>
    </source>
</evidence>
<evidence type="ECO:0000256" key="6">
    <source>
        <dbReference type="ARBA" id="ARBA00022679"/>
    </source>
</evidence>
<dbReference type="GO" id="GO:0006450">
    <property type="term" value="P:regulation of translational fidelity"/>
    <property type="evidence" value="ECO:0007669"/>
    <property type="project" value="TreeGrafter"/>
</dbReference>
<feature type="binding site" evidence="14">
    <location>
        <position position="241"/>
    </location>
    <ligand>
        <name>ATP</name>
        <dbReference type="ChEBI" id="CHEBI:30616"/>
    </ligand>
</feature>
<evidence type="ECO:0000256" key="13">
    <source>
        <dbReference type="PIRNR" id="PIRNR004930"/>
    </source>
</evidence>
<evidence type="ECO:0000256" key="11">
    <source>
        <dbReference type="ARBA" id="ARBA00029774"/>
    </source>
</evidence>
<evidence type="ECO:0000256" key="10">
    <source>
        <dbReference type="ARBA" id="ARBA00022840"/>
    </source>
</evidence>
<evidence type="ECO:0000256" key="14">
    <source>
        <dbReference type="PIRSR" id="PIRSR004930-1"/>
    </source>
</evidence>
<feature type="binding site" evidence="14">
    <location>
        <position position="197"/>
    </location>
    <ligand>
        <name>ATP</name>
        <dbReference type="ChEBI" id="CHEBI:30616"/>
    </ligand>
</feature>
<feature type="binding site" evidence="14">
    <location>
        <position position="119"/>
    </location>
    <ligand>
        <name>ATP</name>
        <dbReference type="ChEBI" id="CHEBI:30616"/>
    </ligand>
</feature>
<dbReference type="SUPFAM" id="SSF55821">
    <property type="entry name" value="YrdC/RibB"/>
    <property type="match status" value="1"/>
</dbReference>
<evidence type="ECO:0000256" key="8">
    <source>
        <dbReference type="ARBA" id="ARBA00022695"/>
    </source>
</evidence>
<evidence type="ECO:0000256" key="2">
    <source>
        <dbReference type="ARBA" id="ARBA00007663"/>
    </source>
</evidence>
<name>A0A5B1CE39_9BACT</name>
<evidence type="ECO:0000256" key="3">
    <source>
        <dbReference type="ARBA" id="ARBA00012584"/>
    </source>
</evidence>
<dbReference type="Gene3D" id="3.90.870.10">
    <property type="entry name" value="DHBP synthase"/>
    <property type="match status" value="1"/>
</dbReference>
<feature type="binding site" evidence="14">
    <location>
        <position position="143"/>
    </location>
    <ligand>
        <name>L-threonine</name>
        <dbReference type="ChEBI" id="CHEBI:57926"/>
    </ligand>
</feature>
<dbReference type="GO" id="GO:0005524">
    <property type="term" value="F:ATP binding"/>
    <property type="evidence" value="ECO:0007669"/>
    <property type="project" value="UniProtKB-UniRule"/>
</dbReference>
<dbReference type="Gene3D" id="3.40.50.11030">
    <property type="entry name" value="Threonylcarbamoyl-AMP synthase, C-terminal domain"/>
    <property type="match status" value="1"/>
</dbReference>
<evidence type="ECO:0000256" key="4">
    <source>
        <dbReference type="ARBA" id="ARBA00015492"/>
    </source>
</evidence>
<evidence type="ECO:0000256" key="9">
    <source>
        <dbReference type="ARBA" id="ARBA00022741"/>
    </source>
</evidence>
<accession>A0A5B1CE39</accession>
<feature type="binding site" evidence="14">
    <location>
        <position position="153"/>
    </location>
    <ligand>
        <name>ATP</name>
        <dbReference type="ChEBI" id="CHEBI:30616"/>
    </ligand>
</feature>
<sequence length="336" mass="35668">MDSSKIAEPTSDNLAKAAGFLRHGDLVGVPTETVYGLAANATDDDAVAKIYAAKKRPPTNPLIVHAASADDASGWCELGSSDWIRPQFDIAAGFWPGPLTVIVPRSKKISKVATAGGDTVGIRVPDHPVALALLRQCRFPLAAPSANPSNYISPTTAMHVAFGLGDQVRMIIDGGPCQCGIESTIIKLEPQGPILLRAGGVSVNELETAFGHPIRCLTRSADSGTNQNEPMLSPGQFPKHYSPSKPLLIAGTDPLPPDLSRLGRLVFAPIGEDQSAKFQQVWTLSKDGNLNEVARNLFAMLREADQSDVRAILIDACEHTGIGQAIMDRINRAASP</sequence>
<comment type="subcellular location">
    <subcellularLocation>
        <location evidence="1 13">Cytoplasm</location>
    </subcellularLocation>
</comment>
<dbReference type="InterPro" id="IPR006070">
    <property type="entry name" value="Sua5-like_dom"/>
</dbReference>
<organism evidence="16 17">
    <name type="scientific">Rubripirellula obstinata</name>
    <dbReference type="NCBI Taxonomy" id="406547"/>
    <lineage>
        <taxon>Bacteria</taxon>
        <taxon>Pseudomonadati</taxon>
        <taxon>Planctomycetota</taxon>
        <taxon>Planctomycetia</taxon>
        <taxon>Pirellulales</taxon>
        <taxon>Pirellulaceae</taxon>
        <taxon>Rubripirellula</taxon>
    </lineage>
</organism>
<dbReference type="NCBIfam" id="TIGR00057">
    <property type="entry name" value="L-threonylcarbamoyladenylate synthase"/>
    <property type="match status" value="1"/>
</dbReference>
<evidence type="ECO:0000313" key="16">
    <source>
        <dbReference type="EMBL" id="KAA1257614.1"/>
    </source>
</evidence>
<keyword evidence="5 13" id="KW-0963">Cytoplasm</keyword>
<dbReference type="GO" id="GO:0008033">
    <property type="term" value="P:tRNA processing"/>
    <property type="evidence" value="ECO:0007669"/>
    <property type="project" value="UniProtKB-KW"/>
</dbReference>
<dbReference type="EMBL" id="VRLW01000001">
    <property type="protein sequence ID" value="KAA1257614.1"/>
    <property type="molecule type" value="Genomic_DNA"/>
</dbReference>
<gene>
    <name evidence="16" type="primary">ywlC</name>
    <name evidence="16" type="ORF">LF1_01020</name>
</gene>
<feature type="binding site" evidence="14">
    <location>
        <position position="65"/>
    </location>
    <ligand>
        <name>L-threonine</name>
        <dbReference type="ChEBI" id="CHEBI:57926"/>
    </ligand>
</feature>
<keyword evidence="9 13" id="KW-0547">Nucleotide-binding</keyword>
<feature type="binding site" evidence="14">
    <location>
        <position position="145"/>
    </location>
    <ligand>
        <name>ATP</name>
        <dbReference type="ChEBI" id="CHEBI:30616"/>
    </ligand>
</feature>
<dbReference type="GO" id="GO:0000049">
    <property type="term" value="F:tRNA binding"/>
    <property type="evidence" value="ECO:0007669"/>
    <property type="project" value="TreeGrafter"/>
</dbReference>
<evidence type="ECO:0000313" key="17">
    <source>
        <dbReference type="Proteomes" id="UP000322699"/>
    </source>
</evidence>
<dbReference type="InterPro" id="IPR050156">
    <property type="entry name" value="TC-AMP_synthase_SUA5"/>
</dbReference>
<dbReference type="PANTHER" id="PTHR17490">
    <property type="entry name" value="SUA5"/>
    <property type="match status" value="1"/>
</dbReference>
<reference evidence="16 17" key="1">
    <citation type="submission" date="2019-08" db="EMBL/GenBank/DDBJ databases">
        <title>Deep-cultivation of Planctomycetes and their phenomic and genomic characterization uncovers novel biology.</title>
        <authorList>
            <person name="Wiegand S."/>
            <person name="Jogler M."/>
            <person name="Boedeker C."/>
            <person name="Pinto D."/>
            <person name="Vollmers J."/>
            <person name="Rivas-Marin E."/>
            <person name="Kohn T."/>
            <person name="Peeters S.H."/>
            <person name="Heuer A."/>
            <person name="Rast P."/>
            <person name="Oberbeckmann S."/>
            <person name="Bunk B."/>
            <person name="Jeske O."/>
            <person name="Meyerdierks A."/>
            <person name="Storesund J.E."/>
            <person name="Kallscheuer N."/>
            <person name="Luecker S."/>
            <person name="Lage O.M."/>
            <person name="Pohl T."/>
            <person name="Merkel B.J."/>
            <person name="Hornburger P."/>
            <person name="Mueller R.-W."/>
            <person name="Bruemmer F."/>
            <person name="Labrenz M."/>
            <person name="Spormann A.M."/>
            <person name="Op Den Camp H."/>
            <person name="Overmann J."/>
            <person name="Amann R."/>
            <person name="Jetten M.S.M."/>
            <person name="Mascher T."/>
            <person name="Medema M.H."/>
            <person name="Devos D.P."/>
            <person name="Kaster A.-K."/>
            <person name="Ovreas L."/>
            <person name="Rohde M."/>
            <person name="Galperin M.Y."/>
            <person name="Jogler C."/>
        </authorList>
    </citation>
    <scope>NUCLEOTIDE SEQUENCE [LARGE SCALE GENOMIC DNA]</scope>
    <source>
        <strain evidence="16 17">LF1</strain>
    </source>
</reference>
<dbReference type="FunFam" id="3.90.870.10:FF:000009">
    <property type="entry name" value="Threonylcarbamoyl-AMP synthase, putative"/>
    <property type="match status" value="1"/>
</dbReference>
<dbReference type="GO" id="GO:0061710">
    <property type="term" value="F:L-threonylcarbamoyladenylate synthase"/>
    <property type="evidence" value="ECO:0007669"/>
    <property type="project" value="UniProtKB-EC"/>
</dbReference>
<evidence type="ECO:0000256" key="5">
    <source>
        <dbReference type="ARBA" id="ARBA00022490"/>
    </source>
</evidence>
<comment type="caution">
    <text evidence="16">The sequence shown here is derived from an EMBL/GenBank/DDBJ whole genome shotgun (WGS) entry which is preliminary data.</text>
</comment>
<dbReference type="InterPro" id="IPR010923">
    <property type="entry name" value="T(6)A37_SUA5"/>
</dbReference>
<comment type="similarity">
    <text evidence="2 13">Belongs to the SUA5 family.</text>
</comment>
<dbReference type="Proteomes" id="UP000322699">
    <property type="component" value="Unassembled WGS sequence"/>
</dbReference>
<dbReference type="OrthoDB" id="9814580at2"/>
<protein>
    <recommendedName>
        <fullName evidence="4 13">Threonylcarbamoyl-AMP synthase</fullName>
        <shortName evidence="13">TC-AMP synthase</shortName>
        <ecNumber evidence="3 13">2.7.7.87</ecNumber>
    </recommendedName>
    <alternativeName>
        <fullName evidence="11 13">L-threonylcarbamoyladenylate synthase</fullName>
    </alternativeName>
</protein>
<feature type="binding site" evidence="14">
    <location>
        <position position="123"/>
    </location>
    <ligand>
        <name>L-threonine</name>
        <dbReference type="ChEBI" id="CHEBI:57926"/>
    </ligand>
</feature>
<feature type="binding site" evidence="14">
    <location>
        <position position="33"/>
    </location>
    <ligand>
        <name>L-threonine</name>
        <dbReference type="ChEBI" id="CHEBI:57926"/>
    </ligand>
</feature>
<dbReference type="PROSITE" id="PS51163">
    <property type="entry name" value="YRDC"/>
    <property type="match status" value="1"/>
</dbReference>
<dbReference type="InterPro" id="IPR017945">
    <property type="entry name" value="DHBP_synth_RibB-like_a/b_dom"/>
</dbReference>
<keyword evidence="10 13" id="KW-0067">ATP-binding</keyword>
<keyword evidence="17" id="KW-1185">Reference proteome</keyword>
<evidence type="ECO:0000256" key="7">
    <source>
        <dbReference type="ARBA" id="ARBA00022694"/>
    </source>
</evidence>
<feature type="binding site" evidence="14">
    <location>
        <position position="183"/>
    </location>
    <ligand>
        <name>L-threonine</name>
        <dbReference type="ChEBI" id="CHEBI:57926"/>
    </ligand>
</feature>
<comment type="catalytic activity">
    <reaction evidence="12 13">
        <text>L-threonine + hydrogencarbonate + ATP = L-threonylcarbamoyladenylate + diphosphate + H2O</text>
        <dbReference type="Rhea" id="RHEA:36407"/>
        <dbReference type="ChEBI" id="CHEBI:15377"/>
        <dbReference type="ChEBI" id="CHEBI:17544"/>
        <dbReference type="ChEBI" id="CHEBI:30616"/>
        <dbReference type="ChEBI" id="CHEBI:33019"/>
        <dbReference type="ChEBI" id="CHEBI:57926"/>
        <dbReference type="ChEBI" id="CHEBI:73682"/>
        <dbReference type="EC" id="2.7.7.87"/>
    </reaction>
</comment>